<evidence type="ECO:0008006" key="3">
    <source>
        <dbReference type="Google" id="ProtNLM"/>
    </source>
</evidence>
<dbReference type="EMBL" id="JACHWB010000003">
    <property type="protein sequence ID" value="MBB3019549.1"/>
    <property type="molecule type" value="Genomic_DNA"/>
</dbReference>
<accession>A0A7W4YXT8</accession>
<dbReference type="PROSITE" id="PS51257">
    <property type="entry name" value="PROKAR_LIPOPROTEIN"/>
    <property type="match status" value="1"/>
</dbReference>
<protein>
    <recommendedName>
        <fullName evidence="3">Lipoprotein</fullName>
    </recommendedName>
</protein>
<sequence>MPRILRAFSAAMHVLGLGGCVGSAGISTWGYQSGPGYETSNAQESRIQIDSAQGLTREACSSVSRRQIAASGGVSEADRTTCRSY</sequence>
<keyword evidence="2" id="KW-1185">Reference proteome</keyword>
<gene>
    <name evidence="1" type="ORF">FHR70_002614</name>
</gene>
<comment type="caution">
    <text evidence="1">The sequence shown here is derived from an EMBL/GenBank/DDBJ whole genome shotgun (WGS) entry which is preliminary data.</text>
</comment>
<evidence type="ECO:0000313" key="2">
    <source>
        <dbReference type="Proteomes" id="UP000532010"/>
    </source>
</evidence>
<reference evidence="1 2" key="1">
    <citation type="submission" date="2020-08" db="EMBL/GenBank/DDBJ databases">
        <title>The Agave Microbiome: Exploring the role of microbial communities in plant adaptations to desert environments.</title>
        <authorList>
            <person name="Partida-Martinez L.P."/>
        </authorList>
    </citation>
    <scope>NUCLEOTIDE SEQUENCE [LARGE SCALE GENOMIC DNA]</scope>
    <source>
        <strain evidence="1 2">AT3.9</strain>
    </source>
</reference>
<dbReference type="AlphaFoldDB" id="A0A7W4YXT8"/>
<name>A0A7W4YXT8_9HYPH</name>
<proteinExistence type="predicted"/>
<dbReference type="Proteomes" id="UP000532010">
    <property type="component" value="Unassembled WGS sequence"/>
</dbReference>
<evidence type="ECO:0000313" key="1">
    <source>
        <dbReference type="EMBL" id="MBB3019549.1"/>
    </source>
</evidence>
<organism evidence="1 2">
    <name type="scientific">Microvirga lupini</name>
    <dbReference type="NCBI Taxonomy" id="420324"/>
    <lineage>
        <taxon>Bacteria</taxon>
        <taxon>Pseudomonadati</taxon>
        <taxon>Pseudomonadota</taxon>
        <taxon>Alphaproteobacteria</taxon>
        <taxon>Hyphomicrobiales</taxon>
        <taxon>Methylobacteriaceae</taxon>
        <taxon>Microvirga</taxon>
    </lineage>
</organism>